<name>A0ABQ3E4L1_9HYPH</name>
<dbReference type="Pfam" id="PF08529">
    <property type="entry name" value="NusA_N"/>
    <property type="match status" value="1"/>
</dbReference>
<dbReference type="CDD" id="cd22529">
    <property type="entry name" value="KH-II_NusA_rpt2"/>
    <property type="match status" value="1"/>
</dbReference>
<dbReference type="InterPro" id="IPR010213">
    <property type="entry name" value="TF_NusA"/>
</dbReference>
<dbReference type="EMBL" id="BMXE01000002">
    <property type="protein sequence ID" value="GHB25988.1"/>
    <property type="molecule type" value="Genomic_DNA"/>
</dbReference>
<keyword evidence="3 7" id="KW-0889">Transcription antitermination</keyword>
<comment type="caution">
    <text evidence="11">The sequence shown here is derived from an EMBL/GenBank/DDBJ whole genome shotgun (WGS) entry which is preliminary data.</text>
</comment>
<keyword evidence="1 7" id="KW-0806">Transcription termination</keyword>
<dbReference type="InterPro" id="IPR003029">
    <property type="entry name" value="S1_domain"/>
</dbReference>
<dbReference type="Gene3D" id="3.30.1480.10">
    <property type="entry name" value="NusA, N-terminal domain"/>
    <property type="match status" value="1"/>
</dbReference>
<dbReference type="InterPro" id="IPR030842">
    <property type="entry name" value="TF_NusA_bacterial"/>
</dbReference>
<feature type="compositionally biased region" description="Basic and acidic residues" evidence="9">
    <location>
        <begin position="586"/>
        <end position="595"/>
    </location>
</feature>
<evidence type="ECO:0000256" key="3">
    <source>
        <dbReference type="ARBA" id="ARBA00022814"/>
    </source>
</evidence>
<dbReference type="SMART" id="SM00316">
    <property type="entry name" value="S1"/>
    <property type="match status" value="1"/>
</dbReference>
<keyword evidence="4 7" id="KW-0694">RNA-binding</keyword>
<dbReference type="NCBIfam" id="TIGR01954">
    <property type="entry name" value="nusA_Cterm_rpt"/>
    <property type="match status" value="1"/>
</dbReference>
<dbReference type="PANTHER" id="PTHR22648">
    <property type="entry name" value="TRANSCRIPTION TERMINATION FACTOR NUSA"/>
    <property type="match status" value="1"/>
</dbReference>
<dbReference type="InterPro" id="IPR012340">
    <property type="entry name" value="NA-bd_OB-fold"/>
</dbReference>
<evidence type="ECO:0000313" key="12">
    <source>
        <dbReference type="Proteomes" id="UP000637980"/>
    </source>
</evidence>
<dbReference type="CDD" id="cd04455">
    <property type="entry name" value="S1_NusA"/>
    <property type="match status" value="1"/>
</dbReference>
<evidence type="ECO:0000256" key="2">
    <source>
        <dbReference type="ARBA" id="ARBA00022490"/>
    </source>
</evidence>
<dbReference type="Proteomes" id="UP000637980">
    <property type="component" value="Unassembled WGS sequence"/>
</dbReference>
<dbReference type="InterPro" id="IPR036555">
    <property type="entry name" value="NusA_N_sf"/>
</dbReference>
<dbReference type="InterPro" id="IPR025249">
    <property type="entry name" value="TF_NusA_KH_1st"/>
</dbReference>
<dbReference type="InterPro" id="IPR004087">
    <property type="entry name" value="KH_dom"/>
</dbReference>
<keyword evidence="5 7" id="KW-0805">Transcription regulation</keyword>
<feature type="compositionally biased region" description="Acidic residues" evidence="9">
    <location>
        <begin position="528"/>
        <end position="585"/>
    </location>
</feature>
<evidence type="ECO:0000256" key="8">
    <source>
        <dbReference type="SAM" id="Coils"/>
    </source>
</evidence>
<evidence type="ECO:0000256" key="4">
    <source>
        <dbReference type="ARBA" id="ARBA00022884"/>
    </source>
</evidence>
<dbReference type="PROSITE" id="PS50084">
    <property type="entry name" value="KH_TYPE_1"/>
    <property type="match status" value="1"/>
</dbReference>
<dbReference type="SUPFAM" id="SSF47794">
    <property type="entry name" value="Rad51 N-terminal domain-like"/>
    <property type="match status" value="1"/>
</dbReference>
<dbReference type="SUPFAM" id="SSF69705">
    <property type="entry name" value="Transcription factor NusA, N-terminal domain"/>
    <property type="match status" value="1"/>
</dbReference>
<dbReference type="CDD" id="cd02134">
    <property type="entry name" value="KH-II_NusA_rpt1"/>
    <property type="match status" value="1"/>
</dbReference>
<dbReference type="Gene3D" id="1.10.150.20">
    <property type="entry name" value="5' to 3' exonuclease, C-terminal subdomain"/>
    <property type="match status" value="2"/>
</dbReference>
<dbReference type="Pfam" id="PF14520">
    <property type="entry name" value="HHH_5"/>
    <property type="match status" value="1"/>
</dbReference>
<dbReference type="InterPro" id="IPR009019">
    <property type="entry name" value="KH_sf_prok-type"/>
</dbReference>
<dbReference type="SMART" id="SM00322">
    <property type="entry name" value="KH"/>
    <property type="match status" value="2"/>
</dbReference>
<comment type="subcellular location">
    <subcellularLocation>
        <location evidence="7">Cytoplasm</location>
    </subcellularLocation>
</comment>
<proteinExistence type="inferred from homology"/>
<comment type="function">
    <text evidence="7">Participates in both transcription termination and antitermination.</text>
</comment>
<accession>A0ABQ3E4L1</accession>
<reference evidence="12" key="1">
    <citation type="journal article" date="2019" name="Int. J. Syst. Evol. Microbiol.">
        <title>The Global Catalogue of Microorganisms (GCM) 10K type strain sequencing project: providing services to taxonomists for standard genome sequencing and annotation.</title>
        <authorList>
            <consortium name="The Broad Institute Genomics Platform"/>
            <consortium name="The Broad Institute Genome Sequencing Center for Infectious Disease"/>
            <person name="Wu L."/>
            <person name="Ma J."/>
        </authorList>
    </citation>
    <scope>NUCLEOTIDE SEQUENCE [LARGE SCALE GENOMIC DNA]</scope>
    <source>
        <strain evidence="12">KCTC 12861</strain>
    </source>
</reference>
<dbReference type="HAMAP" id="MF_00945_B">
    <property type="entry name" value="NusA_B"/>
    <property type="match status" value="1"/>
</dbReference>
<dbReference type="SUPFAM" id="SSF50249">
    <property type="entry name" value="Nucleic acid-binding proteins"/>
    <property type="match status" value="1"/>
</dbReference>
<keyword evidence="2 7" id="KW-0963">Cytoplasm</keyword>
<dbReference type="Gene3D" id="2.40.50.140">
    <property type="entry name" value="Nucleic acid-binding proteins"/>
    <property type="match status" value="1"/>
</dbReference>
<comment type="subunit">
    <text evidence="7">Monomer. Binds directly to the core enzyme of the DNA-dependent RNA polymerase and to nascent RNA.</text>
</comment>
<dbReference type="InterPro" id="IPR013735">
    <property type="entry name" value="TF_NusA_N"/>
</dbReference>
<comment type="similarity">
    <text evidence="7">Belongs to the NusA family.</text>
</comment>
<evidence type="ECO:0000256" key="9">
    <source>
        <dbReference type="SAM" id="MobiDB-lite"/>
    </source>
</evidence>
<dbReference type="Pfam" id="PF26594">
    <property type="entry name" value="KH_NusA_2nd"/>
    <property type="match status" value="1"/>
</dbReference>
<feature type="domain" description="S1 motif" evidence="10">
    <location>
        <begin position="140"/>
        <end position="204"/>
    </location>
</feature>
<keyword evidence="6 7" id="KW-0804">Transcription</keyword>
<evidence type="ECO:0000256" key="7">
    <source>
        <dbReference type="HAMAP-Rule" id="MF_00945"/>
    </source>
</evidence>
<keyword evidence="12" id="KW-1185">Reference proteome</keyword>
<dbReference type="InterPro" id="IPR015946">
    <property type="entry name" value="KH_dom-like_a/b"/>
</dbReference>
<dbReference type="InterPro" id="IPR010995">
    <property type="entry name" value="DNA_repair_Rad51/TF_NusA_a-hlx"/>
</dbReference>
<dbReference type="RefSeq" id="WP_189435924.1">
    <property type="nucleotide sequence ID" value="NZ_BMXE01000002.1"/>
</dbReference>
<protein>
    <recommendedName>
        <fullName evidence="7">Transcription termination/antitermination protein NusA</fullName>
    </recommendedName>
</protein>
<gene>
    <name evidence="7 11" type="primary">nusA</name>
    <name evidence="11" type="ORF">GCM10007094_12630</name>
</gene>
<dbReference type="InterPro" id="IPR058582">
    <property type="entry name" value="KH_NusA_2nd"/>
</dbReference>
<evidence type="ECO:0000256" key="5">
    <source>
        <dbReference type="ARBA" id="ARBA00023015"/>
    </source>
</evidence>
<feature type="region of interest" description="Disordered" evidence="9">
    <location>
        <begin position="528"/>
        <end position="595"/>
    </location>
</feature>
<evidence type="ECO:0000256" key="1">
    <source>
        <dbReference type="ARBA" id="ARBA00022472"/>
    </source>
</evidence>
<feature type="coiled-coil region" evidence="8">
    <location>
        <begin position="411"/>
        <end position="438"/>
    </location>
</feature>
<dbReference type="PANTHER" id="PTHR22648:SF0">
    <property type="entry name" value="TRANSCRIPTION TERMINATION_ANTITERMINATION PROTEIN NUSA"/>
    <property type="match status" value="1"/>
</dbReference>
<organism evidence="11 12">
    <name type="scientific">Pseudovibrio japonicus</name>
    <dbReference type="NCBI Taxonomy" id="366534"/>
    <lineage>
        <taxon>Bacteria</taxon>
        <taxon>Pseudomonadati</taxon>
        <taxon>Pseudomonadota</taxon>
        <taxon>Alphaproteobacteria</taxon>
        <taxon>Hyphomicrobiales</taxon>
        <taxon>Stappiaceae</taxon>
        <taxon>Pseudovibrio</taxon>
    </lineage>
</organism>
<dbReference type="SUPFAM" id="SSF54814">
    <property type="entry name" value="Prokaryotic type KH domain (KH-domain type II)"/>
    <property type="match status" value="2"/>
</dbReference>
<evidence type="ECO:0000259" key="10">
    <source>
        <dbReference type="PROSITE" id="PS50126"/>
    </source>
</evidence>
<evidence type="ECO:0000313" key="11">
    <source>
        <dbReference type="EMBL" id="GHB25988.1"/>
    </source>
</evidence>
<dbReference type="Pfam" id="PF13184">
    <property type="entry name" value="KH_NusA_1st"/>
    <property type="match status" value="1"/>
</dbReference>
<evidence type="ECO:0000256" key="6">
    <source>
        <dbReference type="ARBA" id="ARBA00023163"/>
    </source>
</evidence>
<dbReference type="InterPro" id="IPR010214">
    <property type="entry name" value="Tscrpt_termin_fac_NusA_C_rpt"/>
</dbReference>
<dbReference type="NCBIfam" id="TIGR01953">
    <property type="entry name" value="NusA"/>
    <property type="match status" value="1"/>
</dbReference>
<dbReference type="PROSITE" id="PS50126">
    <property type="entry name" value="S1"/>
    <property type="match status" value="1"/>
</dbReference>
<keyword evidence="8" id="KW-0175">Coiled coil</keyword>
<sequence length="595" mass="65822">MAISANRLELLQIADAVAREKSIDRSIVIAALEDAIQKAARSRYGTETEVRAEINPKTGEIRLQRLLQVVEVVENISTEIALVDAQERNPDATIGDFMADPLPPLDFGRIAAQSAKQVIVQKVREAERDQQYDEFKDRIGEVLNAVVKRVEYGNVVVDTGKGEAIVRRDELIPREIFRNGDRIRALIFDVRREQRGPQVFLSRTHPQFMAKLFAQEVPEIYDGVIEIKAVARDPGSRAKIAVLSSDSSIDPVGACVGMRGSRVQAVVGELQGEKIDIIPWNDDAATFIVNALQPAEVAKVVLDEESERIEVVVPNDQLSLAIGRRGQNVRLASQLTGWGIDIMTEAEESERRQKEFQVRSDLFQNTLNVDEMVSQLLASEGFTSVEEVAYVDLDEISSIEGFDEETADEIQARAREFLEEQEAKLAEERRQLGVSEELVQVPGLTSAMLVALGKDEIKTMEDLAGCAADDLVGWTERKDKETIRVEGTLSSFDLSRADAEGIVMSARVAAGWISAEDLVEVSDEELEASDEELEVSSDEELEASSDEELEASDEELEVEEEVSADETIEETVVDADEELAQESVDEDAKGEQSSE</sequence>
<dbReference type="Gene3D" id="3.30.300.20">
    <property type="match status" value="2"/>
</dbReference>